<dbReference type="Proteomes" id="UP000230052">
    <property type="component" value="Unassembled WGS sequence"/>
</dbReference>
<dbReference type="AlphaFoldDB" id="A0A2J0L470"/>
<protein>
    <submittedName>
        <fullName evidence="1">Uncharacterized protein</fullName>
    </submittedName>
</protein>
<organism evidence="1 2">
    <name type="scientific">Candidatus Aquitaenariimonas noxiae</name>
    <dbReference type="NCBI Taxonomy" id="1974741"/>
    <lineage>
        <taxon>Bacteria</taxon>
        <taxon>Pseudomonadati</taxon>
        <taxon>Candidatus Omnitrophota</taxon>
        <taxon>Candidatus Aquitaenariimonas</taxon>
    </lineage>
</organism>
<accession>A0A2J0L470</accession>
<proteinExistence type="predicted"/>
<evidence type="ECO:0000313" key="1">
    <source>
        <dbReference type="EMBL" id="PIU41317.1"/>
    </source>
</evidence>
<comment type="caution">
    <text evidence="1">The sequence shown here is derived from an EMBL/GenBank/DDBJ whole genome shotgun (WGS) entry which is preliminary data.</text>
</comment>
<evidence type="ECO:0000313" key="2">
    <source>
        <dbReference type="Proteomes" id="UP000230052"/>
    </source>
</evidence>
<dbReference type="EMBL" id="PEWV01000061">
    <property type="protein sequence ID" value="PIU41317.1"/>
    <property type="molecule type" value="Genomic_DNA"/>
</dbReference>
<reference evidence="1 2" key="1">
    <citation type="submission" date="2017-09" db="EMBL/GenBank/DDBJ databases">
        <title>Depth-based differentiation of microbial function through sediment-hosted aquifers and enrichment of novel symbionts in the deep terrestrial subsurface.</title>
        <authorList>
            <person name="Probst A.J."/>
            <person name="Ladd B."/>
            <person name="Jarett J.K."/>
            <person name="Geller-Mcgrath D.E."/>
            <person name="Sieber C.M."/>
            <person name="Emerson J.B."/>
            <person name="Anantharaman K."/>
            <person name="Thomas B.C."/>
            <person name="Malmstrom R."/>
            <person name="Stieglmeier M."/>
            <person name="Klingl A."/>
            <person name="Woyke T."/>
            <person name="Ryan C.M."/>
            <person name="Banfield J.F."/>
        </authorList>
    </citation>
    <scope>NUCLEOTIDE SEQUENCE [LARGE SCALE GENOMIC DNA]</scope>
    <source>
        <strain evidence="1">CG07_land_8_20_14_0_80_42_15</strain>
    </source>
</reference>
<gene>
    <name evidence="1" type="ORF">COS99_06005</name>
</gene>
<name>A0A2J0L470_9BACT</name>
<sequence>MPEKKEIIEEAVPIIAPLKVLEYKTVNKRFGWWSAVVLVDSWSRKQVCLYLWQKKGDKWARKQKFAVHSQEDWNVIKESVDTMIPELIT</sequence>